<dbReference type="Pfam" id="PF13356">
    <property type="entry name" value="Arm-DNA-bind_3"/>
    <property type="match status" value="1"/>
</dbReference>
<dbReference type="InterPro" id="IPR011010">
    <property type="entry name" value="DNA_brk_join_enz"/>
</dbReference>
<evidence type="ECO:0000256" key="1">
    <source>
        <dbReference type="ARBA" id="ARBA00008857"/>
    </source>
</evidence>
<dbReference type="Gene3D" id="1.10.150.130">
    <property type="match status" value="1"/>
</dbReference>
<dbReference type="AlphaFoldDB" id="A0A5B2VAY8"/>
<dbReference type="PROSITE" id="PS51898">
    <property type="entry name" value="TYR_RECOMBINASE"/>
    <property type="match status" value="1"/>
</dbReference>
<evidence type="ECO:0000313" key="7">
    <source>
        <dbReference type="Proteomes" id="UP000323142"/>
    </source>
</evidence>
<feature type="domain" description="Tyr recombinase" evidence="5">
    <location>
        <begin position="214"/>
        <end position="386"/>
    </location>
</feature>
<dbReference type="Gene3D" id="3.30.160.390">
    <property type="entry name" value="Integrase, DNA-binding domain"/>
    <property type="match status" value="1"/>
</dbReference>
<dbReference type="CDD" id="cd00801">
    <property type="entry name" value="INT_P4_C"/>
    <property type="match status" value="1"/>
</dbReference>
<evidence type="ECO:0000256" key="4">
    <source>
        <dbReference type="ARBA" id="ARBA00023172"/>
    </source>
</evidence>
<dbReference type="GO" id="GO:0003677">
    <property type="term" value="F:DNA binding"/>
    <property type="evidence" value="ECO:0007669"/>
    <property type="project" value="UniProtKB-KW"/>
</dbReference>
<dbReference type="GO" id="GO:0015074">
    <property type="term" value="P:DNA integration"/>
    <property type="evidence" value="ECO:0007669"/>
    <property type="project" value="UniProtKB-KW"/>
</dbReference>
<keyword evidence="2" id="KW-0229">DNA integration</keyword>
<keyword evidence="4" id="KW-0233">DNA recombination</keyword>
<dbReference type="PANTHER" id="PTHR30629:SF2">
    <property type="entry name" value="PROPHAGE INTEGRASE INTS-RELATED"/>
    <property type="match status" value="1"/>
</dbReference>
<keyword evidence="7" id="KW-1185">Reference proteome</keyword>
<organism evidence="6 7">
    <name type="scientific">Salinarimonas soli</name>
    <dbReference type="NCBI Taxonomy" id="1638099"/>
    <lineage>
        <taxon>Bacteria</taxon>
        <taxon>Pseudomonadati</taxon>
        <taxon>Pseudomonadota</taxon>
        <taxon>Alphaproteobacteria</taxon>
        <taxon>Hyphomicrobiales</taxon>
        <taxon>Salinarimonadaceae</taxon>
        <taxon>Salinarimonas</taxon>
    </lineage>
</organism>
<dbReference type="Proteomes" id="UP000323142">
    <property type="component" value="Unassembled WGS sequence"/>
</dbReference>
<evidence type="ECO:0000256" key="3">
    <source>
        <dbReference type="ARBA" id="ARBA00023125"/>
    </source>
</evidence>
<keyword evidence="3" id="KW-0238">DNA-binding</keyword>
<dbReference type="EMBL" id="VUOA01000034">
    <property type="protein sequence ID" value="KAA2235552.1"/>
    <property type="molecule type" value="Genomic_DNA"/>
</dbReference>
<dbReference type="PANTHER" id="PTHR30629">
    <property type="entry name" value="PROPHAGE INTEGRASE"/>
    <property type="match status" value="1"/>
</dbReference>
<comment type="caution">
    <text evidence="6">The sequence shown here is derived from an EMBL/GenBank/DDBJ whole genome shotgun (WGS) entry which is preliminary data.</text>
</comment>
<dbReference type="GO" id="GO:0006310">
    <property type="term" value="P:DNA recombination"/>
    <property type="evidence" value="ECO:0007669"/>
    <property type="project" value="UniProtKB-KW"/>
</dbReference>
<dbReference type="InterPro" id="IPR038488">
    <property type="entry name" value="Integrase_DNA-bd_sf"/>
</dbReference>
<dbReference type="InterPro" id="IPR013762">
    <property type="entry name" value="Integrase-like_cat_sf"/>
</dbReference>
<protein>
    <submittedName>
        <fullName evidence="6">DUF4102 domain-containing protein</fullName>
    </submittedName>
</protein>
<gene>
    <name evidence="6" type="ORF">F0L46_18790</name>
</gene>
<dbReference type="InterPro" id="IPR050808">
    <property type="entry name" value="Phage_Integrase"/>
</dbReference>
<accession>A0A5B2VAY8</accession>
<reference evidence="6 7" key="1">
    <citation type="submission" date="2019-09" db="EMBL/GenBank/DDBJ databases">
        <title>Salinarimonas rosea gen. nov., sp. nov., a new member of the a-2 subgroup of the Proteobacteria.</title>
        <authorList>
            <person name="Liu J."/>
        </authorList>
    </citation>
    <scope>NUCLEOTIDE SEQUENCE [LARGE SCALE GENOMIC DNA]</scope>
    <source>
        <strain evidence="6 7">BN140002</strain>
    </source>
</reference>
<sequence>MPKIKLTDASVARARLPESSKETVYWDTEVTGFGLRIRPGGRTWILAYRPLGAGRSASMKRLKLGSPETVRSTAEARNLARAALGRIASGGDPLQDRAAQKRRERSRVDDLLTRYDEDLTRRGYVNRKVVIAGLRARLRPHLTRDVNEVTGAELAAIIEGLERGGSQGAAEDFRSRCRAFLTWCVIKAKVLPVNPLAGHRKERATRADRIAKSQHGRALGDDELRKVWAAADPATAFGRLVRFYILTGCRRGEGAGLTRGMIDRERSLIDLPPTFTKQGRGHVVPISQELAVLLDACVVDARSDLAFPSARTGGPIGGWSKLVAGLNKRAGVTFELHDLRRTFRTGLSRLGIDTETAELALGHARADLEAIYNRDEAIAELRRAFQAWSGHVSRVVALNECMSDV</sequence>
<dbReference type="OrthoDB" id="7615137at2"/>
<dbReference type="RefSeq" id="WP_149820393.1">
    <property type="nucleotide sequence ID" value="NZ_VUOA01000034.1"/>
</dbReference>
<reference evidence="6 7" key="2">
    <citation type="submission" date="2019-09" db="EMBL/GenBank/DDBJ databases">
        <authorList>
            <person name="Jin C."/>
        </authorList>
    </citation>
    <scope>NUCLEOTIDE SEQUENCE [LARGE SCALE GENOMIC DNA]</scope>
    <source>
        <strain evidence="6 7">BN140002</strain>
    </source>
</reference>
<name>A0A5B2VAY8_9HYPH</name>
<evidence type="ECO:0000259" key="5">
    <source>
        <dbReference type="PROSITE" id="PS51898"/>
    </source>
</evidence>
<evidence type="ECO:0000313" key="6">
    <source>
        <dbReference type="EMBL" id="KAA2235552.1"/>
    </source>
</evidence>
<proteinExistence type="inferred from homology"/>
<evidence type="ECO:0000256" key="2">
    <source>
        <dbReference type="ARBA" id="ARBA00022908"/>
    </source>
</evidence>
<dbReference type="InterPro" id="IPR010998">
    <property type="entry name" value="Integrase_recombinase_N"/>
</dbReference>
<dbReference type="Gene3D" id="1.10.443.10">
    <property type="entry name" value="Intergrase catalytic core"/>
    <property type="match status" value="1"/>
</dbReference>
<dbReference type="SUPFAM" id="SSF56349">
    <property type="entry name" value="DNA breaking-rejoining enzymes"/>
    <property type="match status" value="1"/>
</dbReference>
<comment type="similarity">
    <text evidence="1">Belongs to the 'phage' integrase family.</text>
</comment>
<dbReference type="InterPro" id="IPR002104">
    <property type="entry name" value="Integrase_catalytic"/>
</dbReference>
<dbReference type="Pfam" id="PF00589">
    <property type="entry name" value="Phage_integrase"/>
    <property type="match status" value="1"/>
</dbReference>
<dbReference type="InterPro" id="IPR025166">
    <property type="entry name" value="Integrase_DNA_bind_dom"/>
</dbReference>